<name>A0AC35GF84_9BILA</name>
<accession>A0AC35GF84</accession>
<evidence type="ECO:0000313" key="1">
    <source>
        <dbReference type="Proteomes" id="UP000887580"/>
    </source>
</evidence>
<proteinExistence type="predicted"/>
<sequence length="384" mass="45252">MYYITKRNPRIFTVGIYDNYLYGFGKENKKLYIYRKSIFDVGNWEVLFKIDINVLEGQCCIYGLHISAILNETKIWIAINEKSSTITTRFFSLDIFTKEFTTFKVIDEFPASKLSCCNCSTSNIQYMKKMNDGKLCFAFMKSRHELYFPRNVYFYNVIIDELQQICQFEFIGLTRIGSTIYSNFIVNNGRDILYVKEKYFSGRIKAFSMNSYLGQKVVEAQKNDTWNNIMFFYDGEKLCCLLKSKLFYFDSNRKVAPYYIIDVCSVNFSYFEGKIIFKKLSTFNVDSGFPTFESSSIFVTSNFFVFQSSKRITTIPRRMLSLSEYAYISCLGIPEPQKIKPTIFRFLKKVFPHQKKVDDPWMSMNFIKKTLKLSKKFELISSFE</sequence>
<organism evidence="1 2">
    <name type="scientific">Panagrolaimus sp. PS1159</name>
    <dbReference type="NCBI Taxonomy" id="55785"/>
    <lineage>
        <taxon>Eukaryota</taxon>
        <taxon>Metazoa</taxon>
        <taxon>Ecdysozoa</taxon>
        <taxon>Nematoda</taxon>
        <taxon>Chromadorea</taxon>
        <taxon>Rhabditida</taxon>
        <taxon>Tylenchina</taxon>
        <taxon>Panagrolaimomorpha</taxon>
        <taxon>Panagrolaimoidea</taxon>
        <taxon>Panagrolaimidae</taxon>
        <taxon>Panagrolaimus</taxon>
    </lineage>
</organism>
<dbReference type="WBParaSite" id="PS1159_v2.g4766.t1">
    <property type="protein sequence ID" value="PS1159_v2.g4766.t1"/>
    <property type="gene ID" value="PS1159_v2.g4766"/>
</dbReference>
<protein>
    <submittedName>
        <fullName evidence="2">Uncharacterized protein</fullName>
    </submittedName>
</protein>
<evidence type="ECO:0000313" key="2">
    <source>
        <dbReference type="WBParaSite" id="PS1159_v2.g4766.t1"/>
    </source>
</evidence>
<reference evidence="2" key="1">
    <citation type="submission" date="2022-11" db="UniProtKB">
        <authorList>
            <consortium name="WormBaseParasite"/>
        </authorList>
    </citation>
    <scope>IDENTIFICATION</scope>
</reference>
<dbReference type="Proteomes" id="UP000887580">
    <property type="component" value="Unplaced"/>
</dbReference>